<dbReference type="SUPFAM" id="SSF52540">
    <property type="entry name" value="P-loop containing nucleoside triphosphate hydrolases"/>
    <property type="match status" value="1"/>
</dbReference>
<name>A0A382A9M8_9ZZZZ</name>
<comment type="catalytic activity">
    <reaction evidence="7">
        <text>dCMP + ATP = dCDP + ADP</text>
        <dbReference type="Rhea" id="RHEA:25094"/>
        <dbReference type="ChEBI" id="CHEBI:30616"/>
        <dbReference type="ChEBI" id="CHEBI:57566"/>
        <dbReference type="ChEBI" id="CHEBI:58593"/>
        <dbReference type="ChEBI" id="CHEBI:456216"/>
        <dbReference type="EC" id="2.7.4.25"/>
    </reaction>
</comment>
<dbReference type="InterPro" id="IPR003136">
    <property type="entry name" value="Cytidylate_kin"/>
</dbReference>
<dbReference type="NCBIfam" id="TIGR00017">
    <property type="entry name" value="cmk"/>
    <property type="match status" value="1"/>
</dbReference>
<comment type="similarity">
    <text evidence="1">Belongs to the cytidylate kinase family. Type 1 subfamily.</text>
</comment>
<dbReference type="CDD" id="cd02020">
    <property type="entry name" value="CMPK"/>
    <property type="match status" value="1"/>
</dbReference>
<evidence type="ECO:0000256" key="1">
    <source>
        <dbReference type="ARBA" id="ARBA00009427"/>
    </source>
</evidence>
<evidence type="ECO:0000256" key="4">
    <source>
        <dbReference type="ARBA" id="ARBA00022741"/>
    </source>
</evidence>
<accession>A0A382A9M8</accession>
<dbReference type="Pfam" id="PF02224">
    <property type="entry name" value="Cytidylate_kin"/>
    <property type="match status" value="1"/>
</dbReference>
<feature type="domain" description="Cytidylate kinase" evidence="9">
    <location>
        <begin position="5"/>
        <end position="216"/>
    </location>
</feature>
<sequence>MYKQIAIDGPVASGKTVVGKILSENLGWRFLDTGLMYRAITWLALDNEIGTSDHLGLENLAMNSQITLIPSSQGDRLIVNENDITDELRNRSVEATVSFISQIPGVRMALISKQREIANTGSIVMVGRDIATRVLKYADVKVFLTASSDERAKRRFSQASAMNPDVTLKIVKADLERRDLIDSQNKESPLLPADDSVIINTDNMEIGKVVQKIMQLLITE</sequence>
<reference evidence="10" key="1">
    <citation type="submission" date="2018-05" db="EMBL/GenBank/DDBJ databases">
        <authorList>
            <person name="Lanie J.A."/>
            <person name="Ng W.-L."/>
            <person name="Kazmierczak K.M."/>
            <person name="Andrzejewski T.M."/>
            <person name="Davidsen T.M."/>
            <person name="Wayne K.J."/>
            <person name="Tettelin H."/>
            <person name="Glass J.I."/>
            <person name="Rusch D."/>
            <person name="Podicherti R."/>
            <person name="Tsui H.-C.T."/>
            <person name="Winkler M.E."/>
        </authorList>
    </citation>
    <scope>NUCLEOTIDE SEQUENCE</scope>
</reference>
<dbReference type="GO" id="GO:0005524">
    <property type="term" value="F:ATP binding"/>
    <property type="evidence" value="ECO:0007669"/>
    <property type="project" value="UniProtKB-KW"/>
</dbReference>
<dbReference type="Gene3D" id="3.40.50.300">
    <property type="entry name" value="P-loop containing nucleotide triphosphate hydrolases"/>
    <property type="match status" value="1"/>
</dbReference>
<evidence type="ECO:0000256" key="6">
    <source>
        <dbReference type="ARBA" id="ARBA00022840"/>
    </source>
</evidence>
<evidence type="ECO:0000256" key="8">
    <source>
        <dbReference type="ARBA" id="ARBA00048478"/>
    </source>
</evidence>
<keyword evidence="4" id="KW-0547">Nucleotide-binding</keyword>
<protein>
    <recommendedName>
        <fullName evidence="2">(d)CMP kinase</fullName>
        <ecNumber evidence="2">2.7.4.25</ecNumber>
    </recommendedName>
</protein>
<dbReference type="HAMAP" id="MF_00238">
    <property type="entry name" value="Cytidyl_kinase_type1"/>
    <property type="match status" value="1"/>
</dbReference>
<evidence type="ECO:0000259" key="9">
    <source>
        <dbReference type="Pfam" id="PF02224"/>
    </source>
</evidence>
<dbReference type="AlphaFoldDB" id="A0A382A9M8"/>
<dbReference type="GO" id="GO:0036431">
    <property type="term" value="F:dCMP kinase activity"/>
    <property type="evidence" value="ECO:0007669"/>
    <property type="project" value="InterPro"/>
</dbReference>
<keyword evidence="5" id="KW-0418">Kinase</keyword>
<comment type="catalytic activity">
    <reaction evidence="8">
        <text>CMP + ATP = CDP + ADP</text>
        <dbReference type="Rhea" id="RHEA:11600"/>
        <dbReference type="ChEBI" id="CHEBI:30616"/>
        <dbReference type="ChEBI" id="CHEBI:58069"/>
        <dbReference type="ChEBI" id="CHEBI:60377"/>
        <dbReference type="ChEBI" id="CHEBI:456216"/>
        <dbReference type="EC" id="2.7.4.25"/>
    </reaction>
</comment>
<organism evidence="10">
    <name type="scientific">marine metagenome</name>
    <dbReference type="NCBI Taxonomy" id="408172"/>
    <lineage>
        <taxon>unclassified sequences</taxon>
        <taxon>metagenomes</taxon>
        <taxon>ecological metagenomes</taxon>
    </lineage>
</organism>
<keyword evidence="6" id="KW-0067">ATP-binding</keyword>
<dbReference type="GO" id="GO:0006139">
    <property type="term" value="P:nucleobase-containing compound metabolic process"/>
    <property type="evidence" value="ECO:0007669"/>
    <property type="project" value="InterPro"/>
</dbReference>
<proteinExistence type="inferred from homology"/>
<keyword evidence="3" id="KW-0808">Transferase</keyword>
<dbReference type="EC" id="2.7.4.25" evidence="2"/>
<dbReference type="InterPro" id="IPR011994">
    <property type="entry name" value="Cytidylate_kinase_dom"/>
</dbReference>
<gene>
    <name evidence="10" type="ORF">METZ01_LOCUS151074</name>
</gene>
<evidence type="ECO:0000256" key="7">
    <source>
        <dbReference type="ARBA" id="ARBA00047615"/>
    </source>
</evidence>
<evidence type="ECO:0000313" key="10">
    <source>
        <dbReference type="EMBL" id="SVA98220.1"/>
    </source>
</evidence>
<evidence type="ECO:0000256" key="3">
    <source>
        <dbReference type="ARBA" id="ARBA00022679"/>
    </source>
</evidence>
<evidence type="ECO:0000256" key="2">
    <source>
        <dbReference type="ARBA" id="ARBA00012906"/>
    </source>
</evidence>
<dbReference type="EMBL" id="UINC01024494">
    <property type="protein sequence ID" value="SVA98220.1"/>
    <property type="molecule type" value="Genomic_DNA"/>
</dbReference>
<dbReference type="InterPro" id="IPR027417">
    <property type="entry name" value="P-loop_NTPase"/>
</dbReference>
<evidence type="ECO:0000256" key="5">
    <source>
        <dbReference type="ARBA" id="ARBA00022777"/>
    </source>
</evidence>